<feature type="compositionally biased region" description="Basic and acidic residues" evidence="3">
    <location>
        <begin position="59"/>
        <end position="76"/>
    </location>
</feature>
<feature type="region of interest" description="Disordered" evidence="3">
    <location>
        <begin position="59"/>
        <end position="79"/>
    </location>
</feature>
<comment type="catalytic activity">
    <reaction evidence="2">
        <text>S-ubiquitinyl-[E2 ubiquitin-conjugating enzyme]-L-cysteine + [acceptor protein]-L-lysine = [E2 ubiquitin-conjugating enzyme]-L-cysteine + N(6)-ubiquitinyl-[acceptor protein]-L-lysine.</text>
        <dbReference type="EC" id="2.3.2.27"/>
    </reaction>
</comment>
<dbReference type="AlphaFoldDB" id="A0A843X735"/>
<evidence type="ECO:0000313" key="6">
    <source>
        <dbReference type="Proteomes" id="UP000652761"/>
    </source>
</evidence>
<dbReference type="EMBL" id="NMUH01005585">
    <property type="protein sequence ID" value="MQM13160.1"/>
    <property type="molecule type" value="Genomic_DNA"/>
</dbReference>
<organism evidence="5 6">
    <name type="scientific">Colocasia esculenta</name>
    <name type="common">Wild taro</name>
    <name type="synonym">Arum esculentum</name>
    <dbReference type="NCBI Taxonomy" id="4460"/>
    <lineage>
        <taxon>Eukaryota</taxon>
        <taxon>Viridiplantae</taxon>
        <taxon>Streptophyta</taxon>
        <taxon>Embryophyta</taxon>
        <taxon>Tracheophyta</taxon>
        <taxon>Spermatophyta</taxon>
        <taxon>Magnoliopsida</taxon>
        <taxon>Liliopsida</taxon>
        <taxon>Araceae</taxon>
        <taxon>Aroideae</taxon>
        <taxon>Colocasieae</taxon>
        <taxon>Colocasia</taxon>
    </lineage>
</organism>
<dbReference type="GO" id="GO:0061630">
    <property type="term" value="F:ubiquitin protein ligase activity"/>
    <property type="evidence" value="ECO:0007669"/>
    <property type="project" value="UniProtKB-UniRule"/>
</dbReference>
<keyword evidence="1 2" id="KW-0833">Ubl conjugation pathway</keyword>
<keyword evidence="6" id="KW-1185">Reference proteome</keyword>
<dbReference type="InterPro" id="IPR058678">
    <property type="entry name" value="ARM_PUB"/>
</dbReference>
<dbReference type="EC" id="2.3.2.27" evidence="2"/>
<dbReference type="PANTHER" id="PTHR22849:SF128">
    <property type="entry name" value="U-BOX DOMAIN-CONTAINING PROTEIN"/>
    <property type="match status" value="1"/>
</dbReference>
<evidence type="ECO:0000256" key="1">
    <source>
        <dbReference type="ARBA" id="ARBA00022786"/>
    </source>
</evidence>
<dbReference type="Pfam" id="PF25598">
    <property type="entry name" value="ARM_PUB"/>
    <property type="match status" value="1"/>
</dbReference>
<proteinExistence type="predicted"/>
<gene>
    <name evidence="5" type="ORF">Taro_046082</name>
</gene>
<dbReference type="Proteomes" id="UP000652761">
    <property type="component" value="Unassembled WGS sequence"/>
</dbReference>
<evidence type="ECO:0000313" key="5">
    <source>
        <dbReference type="EMBL" id="MQM13160.1"/>
    </source>
</evidence>
<name>A0A843X735_COLES</name>
<dbReference type="InterPro" id="IPR045185">
    <property type="entry name" value="PUB22/23/24-like"/>
</dbReference>
<evidence type="ECO:0000256" key="3">
    <source>
        <dbReference type="SAM" id="MobiDB-lite"/>
    </source>
</evidence>
<comment type="caution">
    <text evidence="5">The sequence shown here is derived from an EMBL/GenBank/DDBJ whole genome shotgun (WGS) entry which is preliminary data.</text>
</comment>
<dbReference type="GO" id="GO:0016567">
    <property type="term" value="P:protein ubiquitination"/>
    <property type="evidence" value="ECO:0007669"/>
    <property type="project" value="UniProtKB-UniRule"/>
</dbReference>
<protein>
    <recommendedName>
        <fullName evidence="2 4">U-box domain-containing protein</fullName>
        <ecNumber evidence="2">2.3.2.27</ecNumber>
    </recommendedName>
    <alternativeName>
        <fullName evidence="2">RING-type E3 ubiquitin transferase PUB</fullName>
    </alternativeName>
</protein>
<comment type="function">
    <text evidence="2">Functions as an E3 ubiquitin ligase.</text>
</comment>
<comment type="pathway">
    <text evidence="2">Protein modification; protein ubiquitination.</text>
</comment>
<dbReference type="OrthoDB" id="10064100at2759"/>
<accession>A0A843X735</accession>
<feature type="domain" description="U-box" evidence="4">
    <location>
        <begin position="2"/>
        <end position="63"/>
    </location>
</feature>
<reference evidence="5" key="1">
    <citation type="submission" date="2017-07" db="EMBL/GenBank/DDBJ databases">
        <title>Taro Niue Genome Assembly and Annotation.</title>
        <authorList>
            <person name="Atibalentja N."/>
            <person name="Keating K."/>
            <person name="Fields C.J."/>
        </authorList>
    </citation>
    <scope>NUCLEOTIDE SEQUENCE</scope>
    <source>
        <strain evidence="5">Niue_2</strain>
        <tissue evidence="5">Leaf</tissue>
    </source>
</reference>
<evidence type="ECO:0000259" key="4">
    <source>
        <dbReference type="Pfam" id="PF25598"/>
    </source>
</evidence>
<sequence>MVAKKILRVSPAADDIALRILSSVCKYSPKSDVLPEMLSVGAVAKLCLVLQADCASGVKEKARGPARTPSDHRDDAGLELGDLEEGRLVEVEVPQWRIAPVAVVVGPVGGGQRLVPVTDPGRYHRELLHRIS</sequence>
<dbReference type="PANTHER" id="PTHR22849">
    <property type="entry name" value="WDSAM1 PROTEIN"/>
    <property type="match status" value="1"/>
</dbReference>
<evidence type="ECO:0000256" key="2">
    <source>
        <dbReference type="RuleBase" id="RU369093"/>
    </source>
</evidence>
<keyword evidence="2" id="KW-0808">Transferase</keyword>